<gene>
    <name evidence="1" type="ORF">LAUMK13_03819</name>
</gene>
<organism evidence="1 2">
    <name type="scientific">Mycobacterium innocens</name>
    <dbReference type="NCBI Taxonomy" id="2341083"/>
    <lineage>
        <taxon>Bacteria</taxon>
        <taxon>Bacillati</taxon>
        <taxon>Actinomycetota</taxon>
        <taxon>Actinomycetes</taxon>
        <taxon>Mycobacteriales</taxon>
        <taxon>Mycobacteriaceae</taxon>
        <taxon>Mycobacterium</taxon>
    </lineage>
</organism>
<evidence type="ECO:0000313" key="2">
    <source>
        <dbReference type="Proteomes" id="UP000267289"/>
    </source>
</evidence>
<protein>
    <recommendedName>
        <fullName evidence="3">Terminase large subunit gp17-like C-terminal domain-containing protein</fullName>
    </recommendedName>
</protein>
<dbReference type="AlphaFoldDB" id="A0A498QBM6"/>
<name>A0A498QBM6_9MYCO</name>
<keyword evidence="2" id="KW-1185">Reference proteome</keyword>
<sequence>MTIDGITTLTAARVLQAGRGRQKPTSPADLAKMLDPKFVITPAIRLLSDIAVQAVDQPDQRDVVTTSPRTGKSRLLAIWTSVWALSRDPDIEVVIVSYSDELAQAHSREARRIIAEHSHVLGFRLSQDARAVGRWRVEGHAGGLLATGINSGVTGFGADLLVIDDPVKDAQEADSAAHRRRVESEYRSTLAPRVHPGGSTLLVMTRWHPADLAGVLLDAEPDVWTHTNVPAVAETGIPDALGRAPGVAMTSALGFTADHYAAARRTSGERAWYALYEGVPAAPEGGLVKREWLEQWRLPAAPTGPVKTVIGVDPADSGSGDACGIVAASLTAEGVVAVIADVSAPMTSDQWARAAVDLAVDVGASEIAVEGFAARETYRRVVTDALRRAKLHRPINVTTWPPKGSGRGGGDALARSAALLQGLETGTARIAGHLPDLEQAAITWQAGQHQPDSLAATVVAHDVLVHSIGQRWGFASPLDTERRMREGTITSMPEYLRRRIPG</sequence>
<dbReference type="Pfam" id="PF03237">
    <property type="entry name" value="Terminase_6N"/>
    <property type="match status" value="1"/>
</dbReference>
<proteinExistence type="predicted"/>
<evidence type="ECO:0008006" key="3">
    <source>
        <dbReference type="Google" id="ProtNLM"/>
    </source>
</evidence>
<reference evidence="1 2" key="1">
    <citation type="submission" date="2018-09" db="EMBL/GenBank/DDBJ databases">
        <authorList>
            <person name="Tagini F."/>
        </authorList>
    </citation>
    <scope>NUCLEOTIDE SEQUENCE [LARGE SCALE GENOMIC DNA]</scope>
    <source>
        <strain evidence="1 2">MK13</strain>
    </source>
</reference>
<dbReference type="EMBL" id="UPHQ01000198">
    <property type="protein sequence ID" value="VBA41992.1"/>
    <property type="molecule type" value="Genomic_DNA"/>
</dbReference>
<dbReference type="Proteomes" id="UP000267289">
    <property type="component" value="Unassembled WGS sequence"/>
</dbReference>
<accession>A0A498QBM6</accession>
<evidence type="ECO:0000313" key="1">
    <source>
        <dbReference type="EMBL" id="VBA41992.1"/>
    </source>
</evidence>